<dbReference type="GO" id="GO:0005737">
    <property type="term" value="C:cytoplasm"/>
    <property type="evidence" value="ECO:0007669"/>
    <property type="project" value="TreeGrafter"/>
</dbReference>
<name>A0AAV4J8S4_9GAST</name>
<evidence type="ECO:0000256" key="1">
    <source>
        <dbReference type="ARBA" id="ARBA00004167"/>
    </source>
</evidence>
<dbReference type="AlphaFoldDB" id="A0AAV4J8S4"/>
<comment type="subcellular location">
    <subcellularLocation>
        <location evidence="1">Membrane</location>
        <topology evidence="1">Single-pass membrane protein</topology>
    </subcellularLocation>
</comment>
<dbReference type="PANTHER" id="PTHR21461">
    <property type="entry name" value="GLYCOSYLTRANSFERASE FAMILY 92 PROTEIN"/>
    <property type="match status" value="1"/>
</dbReference>
<dbReference type="GO" id="GO:0016757">
    <property type="term" value="F:glycosyltransferase activity"/>
    <property type="evidence" value="ECO:0007669"/>
    <property type="project" value="UniProtKB-UniRule"/>
</dbReference>
<sequence length="553" mass="62561">MFFGKSSLNSGTRRLLALSQTVTFKRRLRFWAGAWLSLLVFYLVTNTLGIIRWHVQRLPPNYYPESSVFLQVRNSDTYLYSAVTNMAPPGASHSVTSVKGKDSGAIPNIPADGKNVRAKQSYQYITQELGQDLEIVITGLDRSRSWASSFVCCVKMGGDAGGGSDGEDGPIFATTAATYFEYVKPITWEKWIKEYWLYSFEPSLYVATQYSCRIPRKYLSSSKMPAFATLAPMPSTLARTLSPLLFLSLPGWLVGYEGYCPRDTTEYVSVEYPERAPSGLGLCSKVNHNGPESEVVLEWLELQRHLGVDRVVVYDMGDNSPELNRVFSHYEKVGLVERQPYDLPGDPRGRSLEEEYKHTAQFNQDETLAVLECRVRLSGHAMVLSMDKDEVLVPRRDVPLKSFLQDLFSKHPSAASLIFPTQFFLTTWLPSNPEEEVIVLRYRRTRIARWECWKYVFLPAKVKAAVTHEVFPVRGFSPGDRLPETEAILHHYRACPKDTWGTCEVSSTVDNTMTRYKDALTIRIKEARAAIAAEHMSPGDEADYDQNGSVRED</sequence>
<dbReference type="GO" id="GO:0016020">
    <property type="term" value="C:membrane"/>
    <property type="evidence" value="ECO:0007669"/>
    <property type="project" value="UniProtKB-SubCell"/>
</dbReference>
<proteinExistence type="inferred from homology"/>
<feature type="transmembrane region" description="Helical" evidence="8">
    <location>
        <begin position="30"/>
        <end position="51"/>
    </location>
</feature>
<dbReference type="EC" id="2.4.1.-" evidence="8"/>
<evidence type="ECO:0000256" key="7">
    <source>
        <dbReference type="ARBA" id="ARBA00023136"/>
    </source>
</evidence>
<organism evidence="9 10">
    <name type="scientific">Elysia marginata</name>
    <dbReference type="NCBI Taxonomy" id="1093978"/>
    <lineage>
        <taxon>Eukaryota</taxon>
        <taxon>Metazoa</taxon>
        <taxon>Spiralia</taxon>
        <taxon>Lophotrochozoa</taxon>
        <taxon>Mollusca</taxon>
        <taxon>Gastropoda</taxon>
        <taxon>Heterobranchia</taxon>
        <taxon>Euthyneura</taxon>
        <taxon>Panpulmonata</taxon>
        <taxon>Sacoglossa</taxon>
        <taxon>Placobranchoidea</taxon>
        <taxon>Plakobranchidae</taxon>
        <taxon>Elysia</taxon>
    </lineage>
</organism>
<keyword evidence="7 8" id="KW-0472">Membrane</keyword>
<reference evidence="9 10" key="1">
    <citation type="journal article" date="2021" name="Elife">
        <title>Chloroplast acquisition without the gene transfer in kleptoplastic sea slugs, Plakobranchus ocellatus.</title>
        <authorList>
            <person name="Maeda T."/>
            <person name="Takahashi S."/>
            <person name="Yoshida T."/>
            <person name="Shimamura S."/>
            <person name="Takaki Y."/>
            <person name="Nagai Y."/>
            <person name="Toyoda A."/>
            <person name="Suzuki Y."/>
            <person name="Arimoto A."/>
            <person name="Ishii H."/>
            <person name="Satoh N."/>
            <person name="Nishiyama T."/>
            <person name="Hasebe M."/>
            <person name="Maruyama T."/>
            <person name="Minagawa J."/>
            <person name="Obokata J."/>
            <person name="Shigenobu S."/>
        </authorList>
    </citation>
    <scope>NUCLEOTIDE SEQUENCE [LARGE SCALE GENOMIC DNA]</scope>
</reference>
<evidence type="ECO:0000256" key="6">
    <source>
        <dbReference type="ARBA" id="ARBA00022989"/>
    </source>
</evidence>
<evidence type="ECO:0000256" key="4">
    <source>
        <dbReference type="ARBA" id="ARBA00022679"/>
    </source>
</evidence>
<keyword evidence="3 8" id="KW-0328">Glycosyltransferase</keyword>
<dbReference type="PANTHER" id="PTHR21461:SF40">
    <property type="entry name" value="GLYCOSYLTRANSFERASE FAMILY 92 PROTEIN"/>
    <property type="match status" value="1"/>
</dbReference>
<evidence type="ECO:0000256" key="5">
    <source>
        <dbReference type="ARBA" id="ARBA00022692"/>
    </source>
</evidence>
<dbReference type="InterPro" id="IPR008166">
    <property type="entry name" value="Glyco_transf_92"/>
</dbReference>
<keyword evidence="5 8" id="KW-0812">Transmembrane</keyword>
<protein>
    <recommendedName>
        <fullName evidence="8">Glycosyltransferase family 92 protein</fullName>
        <ecNumber evidence="8">2.4.1.-</ecNumber>
    </recommendedName>
</protein>
<evidence type="ECO:0000256" key="8">
    <source>
        <dbReference type="RuleBase" id="RU366017"/>
    </source>
</evidence>
<accession>A0AAV4J8S4</accession>
<keyword evidence="10" id="KW-1185">Reference proteome</keyword>
<gene>
    <name evidence="9" type="ORF">ElyMa_001540100</name>
</gene>
<dbReference type="EMBL" id="BMAT01003052">
    <property type="protein sequence ID" value="GFS19202.1"/>
    <property type="molecule type" value="Genomic_DNA"/>
</dbReference>
<comment type="similarity">
    <text evidence="2 8">Belongs to the glycosyltransferase 92 family.</text>
</comment>
<evidence type="ECO:0000256" key="3">
    <source>
        <dbReference type="ARBA" id="ARBA00022676"/>
    </source>
</evidence>
<evidence type="ECO:0000313" key="9">
    <source>
        <dbReference type="EMBL" id="GFS19202.1"/>
    </source>
</evidence>
<evidence type="ECO:0000313" key="10">
    <source>
        <dbReference type="Proteomes" id="UP000762676"/>
    </source>
</evidence>
<dbReference type="Pfam" id="PF01697">
    <property type="entry name" value="Glyco_transf_92"/>
    <property type="match status" value="1"/>
</dbReference>
<keyword evidence="4 8" id="KW-0808">Transferase</keyword>
<keyword evidence="6 8" id="KW-1133">Transmembrane helix</keyword>
<evidence type="ECO:0000256" key="2">
    <source>
        <dbReference type="ARBA" id="ARBA00007647"/>
    </source>
</evidence>
<comment type="caution">
    <text evidence="9">The sequence shown here is derived from an EMBL/GenBank/DDBJ whole genome shotgun (WGS) entry which is preliminary data.</text>
</comment>
<dbReference type="Proteomes" id="UP000762676">
    <property type="component" value="Unassembled WGS sequence"/>
</dbReference>